<feature type="domain" description="Ribbon-helix-helix protein CopG" evidence="1">
    <location>
        <begin position="22"/>
        <end position="58"/>
    </location>
</feature>
<proteinExistence type="predicted"/>
<dbReference type="CDD" id="cd21631">
    <property type="entry name" value="RHH_CopG_NikR-like"/>
    <property type="match status" value="1"/>
</dbReference>
<evidence type="ECO:0000313" key="2">
    <source>
        <dbReference type="EMBL" id="MEZ0474569.1"/>
    </source>
</evidence>
<keyword evidence="3" id="KW-1185">Reference proteome</keyword>
<accession>A0ABV4HPA5</accession>
<sequence>MSANRRGRPPREAPEARITRASVSFPQDIYETVEQIARGKKVSVAWVVREATEQYVKEQWPLLSRLEKEKP</sequence>
<dbReference type="RefSeq" id="WP_370563891.1">
    <property type="nucleotide sequence ID" value="NZ_JBFWIB010000005.1"/>
</dbReference>
<reference evidence="2 3" key="1">
    <citation type="submission" date="2024-07" db="EMBL/GenBank/DDBJ databases">
        <title>Luteimonas salilacus sp. nov., isolated from the shore soil of Salt Lake in Tibet of China.</title>
        <authorList>
            <person name="Zhang X."/>
            <person name="Li A."/>
        </authorList>
    </citation>
    <scope>NUCLEOTIDE SEQUENCE [LARGE SCALE GENOMIC DNA]</scope>
    <source>
        <strain evidence="2 3">B3-2-R+30</strain>
    </source>
</reference>
<name>A0ABV4HPA5_9GAMM</name>
<dbReference type="InterPro" id="IPR002145">
    <property type="entry name" value="CopG"/>
</dbReference>
<evidence type="ECO:0000313" key="3">
    <source>
        <dbReference type="Proteomes" id="UP001566331"/>
    </source>
</evidence>
<gene>
    <name evidence="2" type="ORF">AB6713_08045</name>
</gene>
<dbReference type="Proteomes" id="UP001566331">
    <property type="component" value="Unassembled WGS sequence"/>
</dbReference>
<protein>
    <submittedName>
        <fullName evidence="2">CopG family transcriptional regulator</fullName>
    </submittedName>
</protein>
<dbReference type="EMBL" id="JBFWIC010000008">
    <property type="protein sequence ID" value="MEZ0474569.1"/>
    <property type="molecule type" value="Genomic_DNA"/>
</dbReference>
<comment type="caution">
    <text evidence="2">The sequence shown here is derived from an EMBL/GenBank/DDBJ whole genome shotgun (WGS) entry which is preliminary data.</text>
</comment>
<evidence type="ECO:0000259" key="1">
    <source>
        <dbReference type="Pfam" id="PF01402"/>
    </source>
</evidence>
<dbReference type="Pfam" id="PF01402">
    <property type="entry name" value="RHH_1"/>
    <property type="match status" value="1"/>
</dbReference>
<organism evidence="2 3">
    <name type="scientific">Luteimonas salinilitoris</name>
    <dbReference type="NCBI Taxonomy" id="3237697"/>
    <lineage>
        <taxon>Bacteria</taxon>
        <taxon>Pseudomonadati</taxon>
        <taxon>Pseudomonadota</taxon>
        <taxon>Gammaproteobacteria</taxon>
        <taxon>Lysobacterales</taxon>
        <taxon>Lysobacteraceae</taxon>
        <taxon>Luteimonas</taxon>
    </lineage>
</organism>